<keyword evidence="1" id="KW-0732">Signal</keyword>
<evidence type="ECO:0000313" key="3">
    <source>
        <dbReference type="Proteomes" id="UP000655273"/>
    </source>
</evidence>
<name>A0A927HNU5_9ENTR</name>
<reference evidence="2" key="1">
    <citation type="submission" date="2020-07" db="EMBL/GenBank/DDBJ databases">
        <title>Clinical and genomic characterization of carbapenemase-producing Enterobacterales causing secondary infections during the COVID-19 crisis at a New York City hospital.</title>
        <authorList>
            <person name="Gomez-Simmonds A."/>
            <person name="Annavajhala M.K."/>
            <person name="Uhlemann A.-C."/>
        </authorList>
    </citation>
    <scope>NUCLEOTIDE SEQUENCE</scope>
    <source>
        <strain evidence="2">NK1396</strain>
    </source>
</reference>
<accession>A0A927HNU5</accession>
<sequence>MSKKFFKLNNTTKTLGKIFPALLICTPAVAFSAIIDQSTSVPQDFSADAEYVINKDVTISSAGSEAAVSVTGFTTTTTTNYGNISGTGNGLGY</sequence>
<dbReference type="EMBL" id="JACXTA010000001">
    <property type="protein sequence ID" value="MBD3706980.1"/>
    <property type="molecule type" value="Genomic_DNA"/>
</dbReference>
<proteinExistence type="predicted"/>
<feature type="chain" id="PRO_5037531159" description="Autotransporter outer membrane beta-barrel domain-containing protein" evidence="1">
    <location>
        <begin position="33"/>
        <end position="93"/>
    </location>
</feature>
<gene>
    <name evidence="2" type="ORF">IE983_12050</name>
</gene>
<comment type="caution">
    <text evidence="2">The sequence shown here is derived from an EMBL/GenBank/DDBJ whole genome shotgun (WGS) entry which is preliminary data.</text>
</comment>
<evidence type="ECO:0008006" key="4">
    <source>
        <dbReference type="Google" id="ProtNLM"/>
    </source>
</evidence>
<organism evidence="2 3">
    <name type="scientific">Enterobacter hormaechei</name>
    <dbReference type="NCBI Taxonomy" id="158836"/>
    <lineage>
        <taxon>Bacteria</taxon>
        <taxon>Pseudomonadati</taxon>
        <taxon>Pseudomonadota</taxon>
        <taxon>Gammaproteobacteria</taxon>
        <taxon>Enterobacterales</taxon>
        <taxon>Enterobacteriaceae</taxon>
        <taxon>Enterobacter</taxon>
        <taxon>Enterobacter cloacae complex</taxon>
    </lineage>
</organism>
<dbReference type="AlphaFoldDB" id="A0A927HNU5"/>
<protein>
    <recommendedName>
        <fullName evidence="4">Autotransporter outer membrane beta-barrel domain-containing protein</fullName>
    </recommendedName>
</protein>
<evidence type="ECO:0000256" key="1">
    <source>
        <dbReference type="SAM" id="SignalP"/>
    </source>
</evidence>
<evidence type="ECO:0000313" key="2">
    <source>
        <dbReference type="EMBL" id="MBD3706980.1"/>
    </source>
</evidence>
<feature type="signal peptide" evidence="1">
    <location>
        <begin position="1"/>
        <end position="32"/>
    </location>
</feature>
<dbReference type="Proteomes" id="UP000655273">
    <property type="component" value="Unassembled WGS sequence"/>
</dbReference>